<proteinExistence type="predicted"/>
<dbReference type="SUPFAM" id="SSF52200">
    <property type="entry name" value="Toll/Interleukin receptor TIR domain"/>
    <property type="match status" value="1"/>
</dbReference>
<reference evidence="3 4" key="1">
    <citation type="journal article" date="2023" name="G3 (Bethesda)">
        <title>A haplotype-resolved chromosome-scale genome for Quercus rubra L. provides insights into the genetics of adaptive traits for red oak species.</title>
        <authorList>
            <person name="Kapoor B."/>
            <person name="Jenkins J."/>
            <person name="Schmutz J."/>
            <person name="Zhebentyayeva T."/>
            <person name="Kuelheim C."/>
            <person name="Coggeshall M."/>
            <person name="Heim C."/>
            <person name="Lasky J.R."/>
            <person name="Leites L."/>
            <person name="Islam-Faridi N."/>
            <person name="Romero-Severson J."/>
            <person name="DeLeo V.L."/>
            <person name="Lucas S.M."/>
            <person name="Lazic D."/>
            <person name="Gailing O."/>
            <person name="Carlson J."/>
            <person name="Staton M."/>
        </authorList>
    </citation>
    <scope>NUCLEOTIDE SEQUENCE [LARGE SCALE GENOMIC DNA]</scope>
    <source>
        <strain evidence="3">Pseudo-F2</strain>
    </source>
</reference>
<sequence length="189" mass="21508">ASSSSSSSSFSSSTHQNYDVFLSFRGEDTRYGFTSHLHKALCDQGFNTFIDDNLKRGEEISIELLKTIESSTVSIVVLSKNYASSTWCLDELVKILECSQKVFPVFYNIDPSEVRKQKDEFGVALTKHEEIFKDDTDRVQNWRIALNKVSNLSGRHYKRGFSHLILLTHLCVITLGEAIQCKNSYDCFN</sequence>
<dbReference type="Pfam" id="PF01582">
    <property type="entry name" value="TIR"/>
    <property type="match status" value="1"/>
</dbReference>
<comment type="caution">
    <text evidence="3">The sequence shown here is derived from an EMBL/GenBank/DDBJ whole genome shotgun (WGS) entry which is preliminary data.</text>
</comment>
<dbReference type="FunFam" id="3.40.50.10140:FF:000007">
    <property type="entry name" value="Disease resistance protein (TIR-NBS-LRR class)"/>
    <property type="match status" value="1"/>
</dbReference>
<keyword evidence="4" id="KW-1185">Reference proteome</keyword>
<evidence type="ECO:0000259" key="2">
    <source>
        <dbReference type="PROSITE" id="PS50104"/>
    </source>
</evidence>
<dbReference type="InterPro" id="IPR035897">
    <property type="entry name" value="Toll_tir_struct_dom_sf"/>
</dbReference>
<dbReference type="PROSITE" id="PS50104">
    <property type="entry name" value="TIR"/>
    <property type="match status" value="1"/>
</dbReference>
<dbReference type="AlphaFoldDB" id="A0AAN7E1K5"/>
<keyword evidence="1" id="KW-0520">NAD</keyword>
<dbReference type="InterPro" id="IPR000157">
    <property type="entry name" value="TIR_dom"/>
</dbReference>
<evidence type="ECO:0000256" key="1">
    <source>
        <dbReference type="ARBA" id="ARBA00023027"/>
    </source>
</evidence>
<dbReference type="PANTHER" id="PTHR32009:SF106">
    <property type="entry name" value="TIR DOMAIN-CONTAINING PROTEIN"/>
    <property type="match status" value="1"/>
</dbReference>
<feature type="domain" description="TIR" evidence="2">
    <location>
        <begin position="16"/>
        <end position="150"/>
    </location>
</feature>
<dbReference type="Proteomes" id="UP001324115">
    <property type="component" value="Unassembled WGS sequence"/>
</dbReference>
<feature type="non-terminal residue" evidence="3">
    <location>
        <position position="189"/>
    </location>
</feature>
<evidence type="ECO:0000313" key="3">
    <source>
        <dbReference type="EMBL" id="KAK4559442.1"/>
    </source>
</evidence>
<dbReference type="PANTHER" id="PTHR32009">
    <property type="entry name" value="TMV RESISTANCE PROTEIN N-LIKE"/>
    <property type="match status" value="1"/>
</dbReference>
<accession>A0AAN7E1K5</accession>
<gene>
    <name evidence="3" type="ORF">RGQ29_008588</name>
</gene>
<dbReference type="SMART" id="SM00255">
    <property type="entry name" value="TIR"/>
    <property type="match status" value="1"/>
</dbReference>
<dbReference type="Gene3D" id="3.40.50.10140">
    <property type="entry name" value="Toll/interleukin-1 receptor homology (TIR) domain"/>
    <property type="match status" value="1"/>
</dbReference>
<organism evidence="3 4">
    <name type="scientific">Quercus rubra</name>
    <name type="common">Northern red oak</name>
    <name type="synonym">Quercus borealis</name>
    <dbReference type="NCBI Taxonomy" id="3512"/>
    <lineage>
        <taxon>Eukaryota</taxon>
        <taxon>Viridiplantae</taxon>
        <taxon>Streptophyta</taxon>
        <taxon>Embryophyta</taxon>
        <taxon>Tracheophyta</taxon>
        <taxon>Spermatophyta</taxon>
        <taxon>Magnoliopsida</taxon>
        <taxon>eudicotyledons</taxon>
        <taxon>Gunneridae</taxon>
        <taxon>Pentapetalae</taxon>
        <taxon>rosids</taxon>
        <taxon>fabids</taxon>
        <taxon>Fagales</taxon>
        <taxon>Fagaceae</taxon>
        <taxon>Quercus</taxon>
    </lineage>
</organism>
<name>A0AAN7E1K5_QUERU</name>
<protein>
    <recommendedName>
        <fullName evidence="2">TIR domain-containing protein</fullName>
    </recommendedName>
</protein>
<feature type="non-terminal residue" evidence="3">
    <location>
        <position position="1"/>
    </location>
</feature>
<dbReference type="EMBL" id="JAXUIC010000012">
    <property type="protein sequence ID" value="KAK4559442.1"/>
    <property type="molecule type" value="Genomic_DNA"/>
</dbReference>
<dbReference type="GO" id="GO:0007165">
    <property type="term" value="P:signal transduction"/>
    <property type="evidence" value="ECO:0007669"/>
    <property type="project" value="InterPro"/>
</dbReference>
<evidence type="ECO:0000313" key="4">
    <source>
        <dbReference type="Proteomes" id="UP001324115"/>
    </source>
</evidence>